<dbReference type="InterPro" id="IPR041682">
    <property type="entry name" value="AAA_14"/>
</dbReference>
<reference evidence="4" key="1">
    <citation type="submission" date="2018-05" db="EMBL/GenBank/DDBJ databases">
        <title>Genome Sequencing of selected type strains of the family Eggerthellaceae.</title>
        <authorList>
            <person name="Danylec N."/>
            <person name="Stoll D.A."/>
            <person name="Doetsch A."/>
            <person name="Huch M."/>
        </authorList>
    </citation>
    <scope>NUCLEOTIDE SEQUENCE [LARGE SCALE GENOMIC DNA]</scope>
    <source>
        <strain evidence="4">DSM 24851</strain>
    </source>
</reference>
<name>A0A3N0B562_9ACTN</name>
<evidence type="ECO:0000259" key="1">
    <source>
        <dbReference type="Pfam" id="PF13173"/>
    </source>
</evidence>
<proteinExistence type="predicted"/>
<dbReference type="InterPro" id="IPR025420">
    <property type="entry name" value="DUF4143"/>
</dbReference>
<organism evidence="3 4">
    <name type="scientific">Slackia equolifaciens</name>
    <dbReference type="NCBI Taxonomy" id="498718"/>
    <lineage>
        <taxon>Bacteria</taxon>
        <taxon>Bacillati</taxon>
        <taxon>Actinomycetota</taxon>
        <taxon>Coriobacteriia</taxon>
        <taxon>Eggerthellales</taxon>
        <taxon>Eggerthellaceae</taxon>
        <taxon>Slackia</taxon>
    </lineage>
</organism>
<dbReference type="EMBL" id="QIBX01000001">
    <property type="protein sequence ID" value="RNL41964.1"/>
    <property type="molecule type" value="Genomic_DNA"/>
</dbReference>
<sequence length="457" mass="51465">MTLKRTFEALIEKWALAPANRPLLVRGARRVGKTFAVEKVGRRLAGNNFVKLDFQTDLDLIAPLFDGPTDDVDATMKRIAEYKRVKLDRESAFILFDEVQLCERALNSLRFFSESGWRIAATGSQLGVATRKRDLPFPSGVQQETMHPLSFEEFLWAMGEDAMAEAIRVHAESLEPYPAHIRASQLFRYYQVIGGMPGAVAAFVATNDIDETRVQQREVDGIYTADMTDPDNGISALAARKVWRSIPAQLLRSSTKKFKYSEVERGGRRTKLLEPLDWLAGAGMISINDLTECTEAPLVPYSEKEGSFFKVYLADTGLMFYKLSVNPRLWLEAESTNLPLSSDFRGAIAENAVMQAFTSNNLQTFYWMPPNSWSGKGELDFLLQDDQMRVIPVEVKSARNVRARTLETFMEKAHSPYAVVLSDRNFERTQDECGNEIRQLPLYAAHCLGADCVKTNA</sequence>
<evidence type="ECO:0000313" key="4">
    <source>
        <dbReference type="Proteomes" id="UP000269591"/>
    </source>
</evidence>
<dbReference type="Pfam" id="PF13173">
    <property type="entry name" value="AAA_14"/>
    <property type="match status" value="1"/>
</dbReference>
<evidence type="ECO:0000313" key="3">
    <source>
        <dbReference type="EMBL" id="RNL41964.1"/>
    </source>
</evidence>
<dbReference type="PANTHER" id="PTHR33295">
    <property type="entry name" value="ATPASE"/>
    <property type="match status" value="1"/>
</dbReference>
<comment type="caution">
    <text evidence="3">The sequence shown here is derived from an EMBL/GenBank/DDBJ whole genome shotgun (WGS) entry which is preliminary data.</text>
</comment>
<dbReference type="Proteomes" id="UP000269591">
    <property type="component" value="Unassembled WGS sequence"/>
</dbReference>
<protein>
    <recommendedName>
        <fullName evidence="5">ATPase</fullName>
    </recommendedName>
</protein>
<dbReference type="Pfam" id="PF13635">
    <property type="entry name" value="DUF4143"/>
    <property type="match status" value="1"/>
</dbReference>
<dbReference type="InterPro" id="IPR027417">
    <property type="entry name" value="P-loop_NTPase"/>
</dbReference>
<dbReference type="SUPFAM" id="SSF52540">
    <property type="entry name" value="P-loop containing nucleoside triphosphate hydrolases"/>
    <property type="match status" value="1"/>
</dbReference>
<evidence type="ECO:0008006" key="5">
    <source>
        <dbReference type="Google" id="ProtNLM"/>
    </source>
</evidence>
<dbReference type="PANTHER" id="PTHR33295:SF7">
    <property type="entry name" value="ATPASE"/>
    <property type="match status" value="1"/>
</dbReference>
<feature type="domain" description="AAA" evidence="1">
    <location>
        <begin position="20"/>
        <end position="155"/>
    </location>
</feature>
<dbReference type="OrthoDB" id="9804306at2"/>
<accession>A0A3N0B562</accession>
<keyword evidence="4" id="KW-1185">Reference proteome</keyword>
<dbReference type="AlphaFoldDB" id="A0A3N0B562"/>
<gene>
    <name evidence="3" type="ORF">DMP06_00725</name>
</gene>
<feature type="domain" description="DUF4143" evidence="2">
    <location>
        <begin position="226"/>
        <end position="397"/>
    </location>
</feature>
<evidence type="ECO:0000259" key="2">
    <source>
        <dbReference type="Pfam" id="PF13635"/>
    </source>
</evidence>
<dbReference type="RefSeq" id="WP_123207825.1">
    <property type="nucleotide sequence ID" value="NZ_JBHTHO010000004.1"/>
</dbReference>